<keyword evidence="1" id="KW-0472">Membrane</keyword>
<accession>A0A0V0TZQ2</accession>
<proteinExistence type="predicted"/>
<feature type="transmembrane region" description="Helical" evidence="1">
    <location>
        <begin position="39"/>
        <end position="61"/>
    </location>
</feature>
<evidence type="ECO:0000313" key="3">
    <source>
        <dbReference type="Proteomes" id="UP000055048"/>
    </source>
</evidence>
<organism evidence="2 3">
    <name type="scientific">Trichinella murrelli</name>
    <dbReference type="NCBI Taxonomy" id="144512"/>
    <lineage>
        <taxon>Eukaryota</taxon>
        <taxon>Metazoa</taxon>
        <taxon>Ecdysozoa</taxon>
        <taxon>Nematoda</taxon>
        <taxon>Enoplea</taxon>
        <taxon>Dorylaimia</taxon>
        <taxon>Trichinellida</taxon>
        <taxon>Trichinellidae</taxon>
        <taxon>Trichinella</taxon>
    </lineage>
</organism>
<feature type="transmembrane region" description="Helical" evidence="1">
    <location>
        <begin position="12"/>
        <end position="32"/>
    </location>
</feature>
<keyword evidence="1" id="KW-0812">Transmembrane</keyword>
<dbReference type="EMBL" id="JYDJ01000104">
    <property type="protein sequence ID" value="KRX44103.1"/>
    <property type="molecule type" value="Genomic_DNA"/>
</dbReference>
<evidence type="ECO:0000313" key="2">
    <source>
        <dbReference type="EMBL" id="KRX44103.1"/>
    </source>
</evidence>
<comment type="caution">
    <text evidence="2">The sequence shown here is derived from an EMBL/GenBank/DDBJ whole genome shotgun (WGS) entry which is preliminary data.</text>
</comment>
<reference evidence="2 3" key="1">
    <citation type="submission" date="2015-01" db="EMBL/GenBank/DDBJ databases">
        <title>Evolution of Trichinella species and genotypes.</title>
        <authorList>
            <person name="Korhonen P.K."/>
            <person name="Edoardo P."/>
            <person name="Giuseppe L.R."/>
            <person name="Gasser R.B."/>
        </authorList>
    </citation>
    <scope>NUCLEOTIDE SEQUENCE [LARGE SCALE GENOMIC DNA]</scope>
    <source>
        <strain evidence="2">ISS417</strain>
    </source>
</reference>
<keyword evidence="3" id="KW-1185">Reference proteome</keyword>
<evidence type="ECO:0000256" key="1">
    <source>
        <dbReference type="SAM" id="Phobius"/>
    </source>
</evidence>
<gene>
    <name evidence="2" type="ORF">T05_4530</name>
</gene>
<dbReference type="Proteomes" id="UP000055048">
    <property type="component" value="Unassembled WGS sequence"/>
</dbReference>
<protein>
    <submittedName>
        <fullName evidence="2">Uncharacterized protein</fullName>
    </submittedName>
</protein>
<sequence length="63" mass="6796">MSTSNNNIASILFISNGAISAIVQLIMLYFLLNKKTKSVIVILIIDMTAIGISKSLSQLVITI</sequence>
<dbReference type="AlphaFoldDB" id="A0A0V0TZQ2"/>
<name>A0A0V0TZQ2_9BILA</name>
<keyword evidence="1" id="KW-1133">Transmembrane helix</keyword>